<reference evidence="5 6" key="1">
    <citation type="submission" date="2021-08" db="EMBL/GenBank/DDBJ databases">
        <title>WGS of actinomycetes from Thailand.</title>
        <authorList>
            <person name="Thawai C."/>
        </authorList>
    </citation>
    <scope>NUCLEOTIDE SEQUENCE [LARGE SCALE GENOMIC DNA]</scope>
    <source>
        <strain evidence="5 6">PLK6-54</strain>
    </source>
</reference>
<keyword evidence="6" id="KW-1185">Reference proteome</keyword>
<evidence type="ECO:0000256" key="1">
    <source>
        <dbReference type="ARBA" id="ARBA00001974"/>
    </source>
</evidence>
<protein>
    <submittedName>
        <fullName evidence="5">FAD-dependent monooxygenase</fullName>
    </submittedName>
</protein>
<dbReference type="Gene3D" id="3.50.50.60">
    <property type="entry name" value="FAD/NAD(P)-binding domain"/>
    <property type="match status" value="1"/>
</dbReference>
<name>A0ABS7Q2C4_9ACTN</name>
<dbReference type="Gene3D" id="3.30.70.2450">
    <property type="match status" value="1"/>
</dbReference>
<evidence type="ECO:0000259" key="4">
    <source>
        <dbReference type="Pfam" id="PF01494"/>
    </source>
</evidence>
<dbReference type="PANTHER" id="PTHR43004">
    <property type="entry name" value="TRK SYSTEM POTASSIUM UPTAKE PROTEIN"/>
    <property type="match status" value="1"/>
</dbReference>
<dbReference type="InterPro" id="IPR036188">
    <property type="entry name" value="FAD/NAD-bd_sf"/>
</dbReference>
<dbReference type="Pfam" id="PF01494">
    <property type="entry name" value="FAD_binding_3"/>
    <property type="match status" value="1"/>
</dbReference>
<dbReference type="EMBL" id="JAINZZ010000005">
    <property type="protein sequence ID" value="MBY8877282.1"/>
    <property type="molecule type" value="Genomic_DNA"/>
</dbReference>
<dbReference type="PRINTS" id="PR00420">
    <property type="entry name" value="RNGMNOXGNASE"/>
</dbReference>
<feature type="domain" description="FAD-binding" evidence="4">
    <location>
        <begin position="14"/>
        <end position="348"/>
    </location>
</feature>
<keyword evidence="5" id="KW-0503">Monooxygenase</keyword>
<keyword evidence="2" id="KW-0285">Flavoprotein</keyword>
<dbReference type="Proteomes" id="UP000778578">
    <property type="component" value="Unassembled WGS sequence"/>
</dbReference>
<evidence type="ECO:0000256" key="3">
    <source>
        <dbReference type="ARBA" id="ARBA00022827"/>
    </source>
</evidence>
<gene>
    <name evidence="5" type="ORF">K7862_06440</name>
</gene>
<organism evidence="5 6">
    <name type="scientific">Actinacidiphila acidipaludis</name>
    <dbReference type="NCBI Taxonomy" id="2873382"/>
    <lineage>
        <taxon>Bacteria</taxon>
        <taxon>Bacillati</taxon>
        <taxon>Actinomycetota</taxon>
        <taxon>Actinomycetes</taxon>
        <taxon>Kitasatosporales</taxon>
        <taxon>Streptomycetaceae</taxon>
        <taxon>Actinacidiphila</taxon>
    </lineage>
</organism>
<dbReference type="InterPro" id="IPR050641">
    <property type="entry name" value="RIFMO-like"/>
</dbReference>
<accession>A0ABS7Q2C4</accession>
<proteinExistence type="predicted"/>
<comment type="cofactor">
    <cofactor evidence="1">
        <name>FAD</name>
        <dbReference type="ChEBI" id="CHEBI:57692"/>
    </cofactor>
</comment>
<evidence type="ECO:0000313" key="5">
    <source>
        <dbReference type="EMBL" id="MBY8877282.1"/>
    </source>
</evidence>
<dbReference type="PANTHER" id="PTHR43004:SF19">
    <property type="entry name" value="BINDING MONOOXYGENASE, PUTATIVE (JCVI)-RELATED"/>
    <property type="match status" value="1"/>
</dbReference>
<dbReference type="RefSeq" id="WP_222961437.1">
    <property type="nucleotide sequence ID" value="NZ_JAINZZ010000005.1"/>
</dbReference>
<comment type="caution">
    <text evidence="5">The sequence shown here is derived from an EMBL/GenBank/DDBJ whole genome shotgun (WGS) entry which is preliminary data.</text>
</comment>
<sequence>MTESPGPRAVDEPEVLIVGAGPVGVALACELLQQDVRVRLIDRRAGIDESDPHSKGILVWPRSLEVLARIGVAGRLAATGHRSKGVNYYSEGRLRGTAHMHRLADSPYPFVLTLPQRETERVLRDRLAELGGTIEFGTALVGLDTSGELPEARLVRGGAAETVVPRYLVGADGPGSITRELLGIRFDGEAIDVTYAIADAPISGDVPENAQYYYSRDGVVALVPLANGYYRIAANIPHRGPDEDNPSPQLLEEVINRRAHTRFTVGTPLWTRSFRPRLGLAERFGNGRCFLVGDSAHVISPAGGQGMNIGFQDAANLGWKLGGVVRGRLNEAALDTYHAERSVGAVRMAKTSAAQARFAMQRKSARIAVRDAVFVAARWTGLLDRILVPLLAQTDVDYAESVSDPLFRRIAHPARPGQRVPLFAAPGGGDTNGAAEPAGGGFGGIPPLDPYQYTVVLWPGRRTPADWSTTAAGLLDRFTGQARVLDLGAVPAAAAPALRRAFGNRPVIATVRPDGHLAHLAPATAPEQAQAFLRSIAPDRTAVPSLV</sequence>
<evidence type="ECO:0000256" key="2">
    <source>
        <dbReference type="ARBA" id="ARBA00022630"/>
    </source>
</evidence>
<evidence type="ECO:0000313" key="6">
    <source>
        <dbReference type="Proteomes" id="UP000778578"/>
    </source>
</evidence>
<dbReference type="InterPro" id="IPR002938">
    <property type="entry name" value="FAD-bd"/>
</dbReference>
<dbReference type="GO" id="GO:0004497">
    <property type="term" value="F:monooxygenase activity"/>
    <property type="evidence" value="ECO:0007669"/>
    <property type="project" value="UniProtKB-KW"/>
</dbReference>
<keyword evidence="5" id="KW-0560">Oxidoreductase</keyword>
<keyword evidence="3" id="KW-0274">FAD</keyword>
<dbReference type="SUPFAM" id="SSF51905">
    <property type="entry name" value="FAD/NAD(P)-binding domain"/>
    <property type="match status" value="1"/>
</dbReference>